<evidence type="ECO:0000313" key="6">
    <source>
        <dbReference type="EMBL" id="TDG53432.1"/>
    </source>
</evidence>
<reference evidence="6 7" key="1">
    <citation type="journal article" date="2019" name="J. Hered.">
        <title>An Improved Genome Assembly for Drosophila navojoa, the Basal Species in the mojavensis Cluster.</title>
        <authorList>
            <person name="Vanderlinde T."/>
            <person name="Dupim E.G."/>
            <person name="Nazario-Yepiz N.O."/>
            <person name="Carvalho A.B."/>
        </authorList>
    </citation>
    <scope>NUCLEOTIDE SEQUENCE [LARGE SCALE GENOMIC DNA]</scope>
    <source>
        <strain evidence="6">Navoj_Jal97</strain>
        <tissue evidence="6">Whole organism</tissue>
    </source>
</reference>
<organism evidence="6 7">
    <name type="scientific">Drosophila navojoa</name>
    <name type="common">Fruit fly</name>
    <dbReference type="NCBI Taxonomy" id="7232"/>
    <lineage>
        <taxon>Eukaryota</taxon>
        <taxon>Metazoa</taxon>
        <taxon>Ecdysozoa</taxon>
        <taxon>Arthropoda</taxon>
        <taxon>Hexapoda</taxon>
        <taxon>Insecta</taxon>
        <taxon>Pterygota</taxon>
        <taxon>Neoptera</taxon>
        <taxon>Endopterygota</taxon>
        <taxon>Diptera</taxon>
        <taxon>Brachycera</taxon>
        <taxon>Muscomorpha</taxon>
        <taxon>Ephydroidea</taxon>
        <taxon>Drosophilidae</taxon>
        <taxon>Drosophila</taxon>
    </lineage>
</organism>
<sequence>MFLLESPLNRLGLLTHRFITFQYRNHFFKWPPKAVKSAPRLQVAKATARDKSVETNPVNQPTPLDENEPKLAKMKAVPPPSFNIKDQRDKWLAKVSPQLQRSKRKANAPADGSGGKHGQPGLGPGPGPGPAVHSPMPAHLNMEGNAQTFGIPKQFQPPAWQQQQMQMQHQKKQPQLQQQQQQQGPGEDSGRGSADRSSWVNRMHGAQQSKQAQWLKDMKAKQQAGCDIQQQKLQQIKIPLPPKPLGKSPAAAMAMTAAAAAEPKPEEPPEPKTPERIAYLEAVKVLNNYQIHEPTAGRAQSKSSSLSDKLEPNIEHTLLCLSQTGFEREQLERIPVIQVAGSKGRGSTCLLVEAILRAHGVRTGVLSAPHLFLTNERIRIDGEPLPEEQFTQLFNQLHAKLAEMQPPPSYTKLLTVMAFHAFRNGNVDVAIVEVGSGCASDCTNITAHARTIGISTLGWEQSFSLSNSMRDIAWAKAAIIKPEASVYTSASQTECCEVLSQRAQQVGVQLHRVPSYIDYMEANMECKKLLSGANYTVKLNGSLAIQLAYDYLRRHNPEYVVGLEHNSLQLTPGATRGLEMFEQRGQFEVMKYDMFNVYLDSADTLESMMMCREWFYTRTRSSRSPKILLFSKVNEFNAKDLLTILRHNVRFEEAGFVPSPNRFEGEALEEQEECQDKEVQDAINWHSMEELQRARRNASNWRSLCEENGSRDNSHMSISIEAFFDHLKEKYGKQRYGMRNELDVLVTGSRELVAGTIQLIQKLKNKDFGKWR</sequence>
<name>A0A484C1G0_DRONA</name>
<dbReference type="GO" id="GO:0005524">
    <property type="term" value="F:ATP binding"/>
    <property type="evidence" value="ECO:0007669"/>
    <property type="project" value="UniProtKB-KW"/>
</dbReference>
<dbReference type="GO" id="GO:0005739">
    <property type="term" value="C:mitochondrion"/>
    <property type="evidence" value="ECO:0007669"/>
    <property type="project" value="TreeGrafter"/>
</dbReference>
<dbReference type="KEGG" id="dnv:108649999"/>
<dbReference type="NCBIfam" id="TIGR01499">
    <property type="entry name" value="folC"/>
    <property type="match status" value="1"/>
</dbReference>
<dbReference type="STRING" id="7232.A0A484C1G0"/>
<dbReference type="OrthoDB" id="5212574at2759"/>
<dbReference type="InterPro" id="IPR001645">
    <property type="entry name" value="Folylpolyglutamate_synth"/>
</dbReference>
<comment type="similarity">
    <text evidence="1">Belongs to the folylpolyglutamate synthase family.</text>
</comment>
<keyword evidence="2" id="KW-0436">Ligase</keyword>
<feature type="region of interest" description="Disordered" evidence="5">
    <location>
        <begin position="157"/>
        <end position="214"/>
    </location>
</feature>
<keyword evidence="7" id="KW-1185">Reference proteome</keyword>
<comment type="caution">
    <text evidence="6">The sequence shown here is derived from an EMBL/GenBank/DDBJ whole genome shotgun (WGS) entry which is preliminary data.</text>
</comment>
<gene>
    <name evidence="6" type="ORF">AWZ03_000247</name>
</gene>
<evidence type="ECO:0000256" key="1">
    <source>
        <dbReference type="ARBA" id="ARBA00008276"/>
    </source>
</evidence>
<dbReference type="GO" id="GO:0004326">
    <property type="term" value="F:tetrahydrofolylpolyglutamate synthase activity"/>
    <property type="evidence" value="ECO:0007669"/>
    <property type="project" value="InterPro"/>
</dbReference>
<keyword evidence="3" id="KW-0547">Nucleotide-binding</keyword>
<feature type="region of interest" description="Disordered" evidence="5">
    <location>
        <begin position="46"/>
        <end position="143"/>
    </location>
</feature>
<protein>
    <recommendedName>
        <fullName evidence="8">Mur ligase central domain-containing protein</fullName>
    </recommendedName>
</protein>
<evidence type="ECO:0000256" key="2">
    <source>
        <dbReference type="ARBA" id="ARBA00022598"/>
    </source>
</evidence>
<evidence type="ECO:0000256" key="4">
    <source>
        <dbReference type="ARBA" id="ARBA00022840"/>
    </source>
</evidence>
<accession>A0A484C1G0</accession>
<dbReference type="SUPFAM" id="SSF53623">
    <property type="entry name" value="MurD-like peptide ligases, catalytic domain"/>
    <property type="match status" value="1"/>
</dbReference>
<evidence type="ECO:0000313" key="7">
    <source>
        <dbReference type="Proteomes" id="UP000295192"/>
    </source>
</evidence>
<dbReference type="PANTHER" id="PTHR11136:SF5">
    <property type="entry name" value="FOLYLPOLYGLUTAMATE SYNTHASE, MITOCHONDRIAL"/>
    <property type="match status" value="1"/>
</dbReference>
<evidence type="ECO:0000256" key="3">
    <source>
        <dbReference type="ARBA" id="ARBA00022741"/>
    </source>
</evidence>
<dbReference type="Proteomes" id="UP000295192">
    <property type="component" value="Unassembled WGS sequence"/>
</dbReference>
<evidence type="ECO:0008006" key="8">
    <source>
        <dbReference type="Google" id="ProtNLM"/>
    </source>
</evidence>
<proteinExistence type="inferred from homology"/>
<dbReference type="EMBL" id="LSRL02000001">
    <property type="protein sequence ID" value="TDG53432.1"/>
    <property type="molecule type" value="Genomic_DNA"/>
</dbReference>
<keyword evidence="4" id="KW-0067">ATP-binding</keyword>
<feature type="compositionally biased region" description="Gly residues" evidence="5">
    <location>
        <begin position="112"/>
        <end position="122"/>
    </location>
</feature>
<dbReference type="AlphaFoldDB" id="A0A484C1G0"/>
<dbReference type="GO" id="GO:0005829">
    <property type="term" value="C:cytosol"/>
    <property type="evidence" value="ECO:0007669"/>
    <property type="project" value="TreeGrafter"/>
</dbReference>
<feature type="compositionally biased region" description="Polar residues" evidence="5">
    <location>
        <begin position="195"/>
        <end position="212"/>
    </location>
</feature>
<evidence type="ECO:0000256" key="5">
    <source>
        <dbReference type="SAM" id="MobiDB-lite"/>
    </source>
</evidence>
<dbReference type="OMA" id="MNRMHGS"/>
<dbReference type="InterPro" id="IPR036565">
    <property type="entry name" value="Mur-like_cat_sf"/>
</dbReference>
<feature type="compositionally biased region" description="Low complexity" evidence="5">
    <location>
        <begin position="157"/>
        <end position="183"/>
    </location>
</feature>
<dbReference type="Gene3D" id="3.40.1190.10">
    <property type="entry name" value="Mur-like, catalytic domain"/>
    <property type="match status" value="1"/>
</dbReference>
<dbReference type="PANTHER" id="PTHR11136">
    <property type="entry name" value="FOLYLPOLYGLUTAMATE SYNTHASE-RELATED"/>
    <property type="match status" value="1"/>
</dbReference>